<sequence>MLLYFGPRLGAFLSDSATIKQYLLEKDLFYENKKNSFCYIVAVAASNFRITFRNENF</sequence>
<keyword evidence="2" id="KW-1185">Reference proteome</keyword>
<organism evidence="1 2">
    <name type="scientific">Pseudocitrobacter vendiensis</name>
    <dbReference type="NCBI Taxonomy" id="2488306"/>
    <lineage>
        <taxon>Bacteria</taxon>
        <taxon>Pseudomonadati</taxon>
        <taxon>Pseudomonadota</taxon>
        <taxon>Gammaproteobacteria</taxon>
        <taxon>Enterobacterales</taxon>
        <taxon>Enterobacteriaceae</taxon>
        <taxon>Pseudocitrobacter</taxon>
    </lineage>
</organism>
<accession>A0ABN8T7B1</accession>
<gene>
    <name evidence="1" type="ORF">FBBNIHIM_05350</name>
</gene>
<name>A0ABN8T7B1_9ENTR</name>
<evidence type="ECO:0000313" key="1">
    <source>
        <dbReference type="EMBL" id="CAH6636240.1"/>
    </source>
</evidence>
<proteinExistence type="predicted"/>
<protein>
    <submittedName>
        <fullName evidence="1">Uncharacterized protein</fullName>
    </submittedName>
</protein>
<dbReference type="Proteomes" id="UP001152651">
    <property type="component" value="Unassembled WGS sequence"/>
</dbReference>
<evidence type="ECO:0000313" key="2">
    <source>
        <dbReference type="Proteomes" id="UP001152651"/>
    </source>
</evidence>
<comment type="caution">
    <text evidence="1">The sequence shown here is derived from an EMBL/GenBank/DDBJ whole genome shotgun (WGS) entry which is preliminary data.</text>
</comment>
<dbReference type="EMBL" id="CALSBS010000003">
    <property type="protein sequence ID" value="CAH6636240.1"/>
    <property type="molecule type" value="Genomic_DNA"/>
</dbReference>
<reference evidence="1" key="1">
    <citation type="submission" date="2022-05" db="EMBL/GenBank/DDBJ databases">
        <authorList>
            <person name="Blom J."/>
        </authorList>
    </citation>
    <scope>NUCLEOTIDE SEQUENCE</scope>
    <source>
        <strain evidence="1">Type strain: CPO20170097</strain>
    </source>
</reference>